<protein>
    <submittedName>
        <fullName evidence="1">Uncharacterized protein</fullName>
    </submittedName>
</protein>
<dbReference type="Proteomes" id="UP000266841">
    <property type="component" value="Unassembled WGS sequence"/>
</dbReference>
<keyword evidence="2" id="KW-1185">Reference proteome</keyword>
<reference evidence="1 2" key="1">
    <citation type="journal article" date="2012" name="Genome Biol.">
        <title>Genome and low-iron response of an oceanic diatom adapted to chronic iron limitation.</title>
        <authorList>
            <person name="Lommer M."/>
            <person name="Specht M."/>
            <person name="Roy A.S."/>
            <person name="Kraemer L."/>
            <person name="Andreson R."/>
            <person name="Gutowska M.A."/>
            <person name="Wolf J."/>
            <person name="Bergner S.V."/>
            <person name="Schilhabel M.B."/>
            <person name="Klostermeier U.C."/>
            <person name="Beiko R.G."/>
            <person name="Rosenstiel P."/>
            <person name="Hippler M."/>
            <person name="Laroche J."/>
        </authorList>
    </citation>
    <scope>NUCLEOTIDE SEQUENCE [LARGE SCALE GENOMIC DNA]</scope>
    <source>
        <strain evidence="1 2">CCMP1005</strain>
    </source>
</reference>
<accession>K0RK98</accession>
<dbReference type="EMBL" id="AGNL01047335">
    <property type="protein sequence ID" value="EJK47117.1"/>
    <property type="molecule type" value="Genomic_DNA"/>
</dbReference>
<gene>
    <name evidence="1" type="ORF">THAOC_34188</name>
</gene>
<organism evidence="1 2">
    <name type="scientific">Thalassiosira oceanica</name>
    <name type="common">Marine diatom</name>
    <dbReference type="NCBI Taxonomy" id="159749"/>
    <lineage>
        <taxon>Eukaryota</taxon>
        <taxon>Sar</taxon>
        <taxon>Stramenopiles</taxon>
        <taxon>Ochrophyta</taxon>
        <taxon>Bacillariophyta</taxon>
        <taxon>Coscinodiscophyceae</taxon>
        <taxon>Thalassiosirophycidae</taxon>
        <taxon>Thalassiosirales</taxon>
        <taxon>Thalassiosiraceae</taxon>
        <taxon>Thalassiosira</taxon>
    </lineage>
</organism>
<proteinExistence type="predicted"/>
<sequence>TDPGMTARLDAAYVAIDVGTTNHGLTPFLGRAMSIGTSVFSLVVTTREIPGRKVFC</sequence>
<evidence type="ECO:0000313" key="1">
    <source>
        <dbReference type="EMBL" id="EJK47117.1"/>
    </source>
</evidence>
<name>K0RK98_THAOC</name>
<feature type="non-terminal residue" evidence="1">
    <location>
        <position position="1"/>
    </location>
</feature>
<comment type="caution">
    <text evidence="1">The sequence shown here is derived from an EMBL/GenBank/DDBJ whole genome shotgun (WGS) entry which is preliminary data.</text>
</comment>
<dbReference type="AlphaFoldDB" id="K0RK98"/>
<evidence type="ECO:0000313" key="2">
    <source>
        <dbReference type="Proteomes" id="UP000266841"/>
    </source>
</evidence>